<dbReference type="PANTHER" id="PTHR23305:SF18">
    <property type="entry name" value="OBG-TYPE G DOMAIN-CONTAINING PROTEIN"/>
    <property type="match status" value="1"/>
</dbReference>
<dbReference type="GO" id="GO:0005525">
    <property type="term" value="F:GTP binding"/>
    <property type="evidence" value="ECO:0007669"/>
    <property type="project" value="InterPro"/>
</dbReference>
<dbReference type="PRINTS" id="PR00326">
    <property type="entry name" value="GTP1OBG"/>
</dbReference>
<evidence type="ECO:0000313" key="7">
    <source>
        <dbReference type="Proteomes" id="UP000078561"/>
    </source>
</evidence>
<dbReference type="EMBL" id="LT554433">
    <property type="protein sequence ID" value="SAM05212.1"/>
    <property type="molecule type" value="Genomic_DNA"/>
</dbReference>
<evidence type="ECO:0000256" key="4">
    <source>
        <dbReference type="HAMAP-Rule" id="MF_03167"/>
    </source>
</evidence>
<dbReference type="InterPro" id="IPR027417">
    <property type="entry name" value="P-loop_NTPase"/>
</dbReference>
<keyword evidence="3 4" id="KW-0067">ATP-binding</keyword>
<dbReference type="STRING" id="4829.A0A163TIN7"/>
<evidence type="ECO:0000256" key="2">
    <source>
        <dbReference type="ARBA" id="ARBA00022741"/>
    </source>
</evidence>
<dbReference type="GO" id="GO:0046872">
    <property type="term" value="F:metal ion binding"/>
    <property type="evidence" value="ECO:0007669"/>
    <property type="project" value="UniProtKB-KW"/>
</dbReference>
<keyword evidence="4" id="KW-0963">Cytoplasm</keyword>
<dbReference type="NCBIfam" id="TIGR00092">
    <property type="entry name" value="redox-regulated ATPase YchF"/>
    <property type="match status" value="1"/>
</dbReference>
<dbReference type="PROSITE" id="PS51710">
    <property type="entry name" value="G_OBG"/>
    <property type="match status" value="1"/>
</dbReference>
<protein>
    <recommendedName>
        <fullName evidence="4">Obg-like ATPase 1</fullName>
    </recommendedName>
</protein>
<dbReference type="SUPFAM" id="SSF81271">
    <property type="entry name" value="TGS-like"/>
    <property type="match status" value="1"/>
</dbReference>
<evidence type="ECO:0000313" key="6">
    <source>
        <dbReference type="EMBL" id="SAM05212.1"/>
    </source>
</evidence>
<dbReference type="InterPro" id="IPR031167">
    <property type="entry name" value="G_OBG"/>
</dbReference>
<dbReference type="Gene3D" id="3.40.50.300">
    <property type="entry name" value="P-loop containing nucleotide triphosphate hydrolases"/>
    <property type="match status" value="1"/>
</dbReference>
<dbReference type="SUPFAM" id="SSF52540">
    <property type="entry name" value="P-loop containing nucleoside triphosphate hydrolases"/>
    <property type="match status" value="1"/>
</dbReference>
<dbReference type="InterPro" id="IPR012675">
    <property type="entry name" value="Beta-grasp_dom_sf"/>
</dbReference>
<gene>
    <name evidence="6" type="primary">ABSGL_11081.1 scaffold 12129</name>
</gene>
<keyword evidence="7" id="KW-1185">Reference proteome</keyword>
<comment type="function">
    <text evidence="4">Hydrolyzes ATP, and can also hydrolyze GTP with lower efficiency. Has lower affinity for GTP.</text>
</comment>
<dbReference type="InterPro" id="IPR004396">
    <property type="entry name" value="ATPase_YchF/OLA1"/>
</dbReference>
<dbReference type="Proteomes" id="UP000078561">
    <property type="component" value="Unassembled WGS sequence"/>
</dbReference>
<dbReference type="GO" id="GO:0043023">
    <property type="term" value="F:ribosomal large subunit binding"/>
    <property type="evidence" value="ECO:0007669"/>
    <property type="project" value="UniProtKB-UniRule"/>
</dbReference>
<comment type="subunit">
    <text evidence="4">Monomer.</text>
</comment>
<dbReference type="PANTHER" id="PTHR23305">
    <property type="entry name" value="OBG GTPASE FAMILY"/>
    <property type="match status" value="1"/>
</dbReference>
<keyword evidence="4" id="KW-0378">Hydrolase</keyword>
<dbReference type="Gene3D" id="1.10.150.300">
    <property type="entry name" value="TGS-like domain"/>
    <property type="match status" value="1"/>
</dbReference>
<dbReference type="HAMAP" id="MF_00944">
    <property type="entry name" value="YchF_OLA1_ATPase"/>
    <property type="match status" value="1"/>
</dbReference>
<dbReference type="GO" id="GO:0005524">
    <property type="term" value="F:ATP binding"/>
    <property type="evidence" value="ECO:0007669"/>
    <property type="project" value="UniProtKB-UniRule"/>
</dbReference>
<reference evidence="6" key="1">
    <citation type="submission" date="2016-04" db="EMBL/GenBank/DDBJ databases">
        <authorList>
            <person name="Evans L.H."/>
            <person name="Alamgir A."/>
            <person name="Owens N."/>
            <person name="Weber N.D."/>
            <person name="Virtaneva K."/>
            <person name="Barbian K."/>
            <person name="Babar A."/>
            <person name="Rosenke K."/>
        </authorList>
    </citation>
    <scope>NUCLEOTIDE SEQUENCE [LARGE SCALE GENOMIC DNA]</scope>
    <source>
        <strain evidence="6">CBS 101.48</strain>
    </source>
</reference>
<sequence>MLRTFQRQFSSTSSALAKKSKKSTKKDALDSAAPVFLGRPSNHLKMGVVGLPNIGKSSLFNALTNSSVPAENYPFCTIDPSEAIVQVPDERFDWLCDTYQPKKVTPAHLTVLDIAGLVRGAASGAGLGNAFLSNVASVDGLYHLVRAFDNDDVTHVENTVDPVRDLGIIQDELRLKDEESVERQLGEWTRMASKPVPGQHPARVKEQVQMIEHIADFMASGTRDVRKGDWDLQQAQVINSLHLLTAKPMIYLCNISLDQYLAGEAQEGLSDIQKWVNENNPGDIIIPLSVAFESKISEMGLEERTDYLASKGVESQLPKVILAGYKALNLLRYFTCGPEEVRAWSVRNYSKAPQAAGVIHTDFERGFISADIMKYADLHELGTEAAVRSAGKFLQKGKDYVMEDGDIAHFKFNGKIKELSLD</sequence>
<comment type="caution">
    <text evidence="4">Lacks conserved residue(s) required for the propagation of feature annotation.</text>
</comment>
<dbReference type="GO" id="GO:0016887">
    <property type="term" value="F:ATP hydrolysis activity"/>
    <property type="evidence" value="ECO:0007669"/>
    <property type="project" value="UniProtKB-UniRule"/>
</dbReference>
<dbReference type="Gene3D" id="3.10.20.30">
    <property type="match status" value="1"/>
</dbReference>
<accession>A0A163TIN7</accession>
<evidence type="ECO:0000259" key="5">
    <source>
        <dbReference type="PROSITE" id="PS51710"/>
    </source>
</evidence>
<organism evidence="6">
    <name type="scientific">Absidia glauca</name>
    <name type="common">Pin mould</name>
    <dbReference type="NCBI Taxonomy" id="4829"/>
    <lineage>
        <taxon>Eukaryota</taxon>
        <taxon>Fungi</taxon>
        <taxon>Fungi incertae sedis</taxon>
        <taxon>Mucoromycota</taxon>
        <taxon>Mucoromycotina</taxon>
        <taxon>Mucoromycetes</taxon>
        <taxon>Mucorales</taxon>
        <taxon>Cunninghamellaceae</taxon>
        <taxon>Absidia</taxon>
    </lineage>
</organism>
<dbReference type="InParanoid" id="A0A163TIN7"/>
<dbReference type="Pfam" id="PF06071">
    <property type="entry name" value="YchF-GTPase_C"/>
    <property type="match status" value="1"/>
</dbReference>
<dbReference type="GO" id="GO:0005737">
    <property type="term" value="C:cytoplasm"/>
    <property type="evidence" value="ECO:0007669"/>
    <property type="project" value="UniProtKB-SubCell"/>
</dbReference>
<dbReference type="OMA" id="PKMVVQG"/>
<feature type="domain" description="OBG-type G" evidence="5">
    <location>
        <begin position="44"/>
        <end position="308"/>
    </location>
</feature>
<dbReference type="Pfam" id="PF01926">
    <property type="entry name" value="MMR_HSR1"/>
    <property type="match status" value="1"/>
</dbReference>
<dbReference type="InterPro" id="IPR041706">
    <property type="entry name" value="YchF_N"/>
</dbReference>
<comment type="similarity">
    <text evidence="4">Belongs to the TRAFAC class OBG-HflX-like GTPase superfamily. OBG GTPase family. YchF/OLA1 subfamily.</text>
</comment>
<dbReference type="InterPro" id="IPR006073">
    <property type="entry name" value="GTP-bd"/>
</dbReference>
<dbReference type="InterPro" id="IPR013029">
    <property type="entry name" value="YchF_C"/>
</dbReference>
<keyword evidence="2 4" id="KW-0547">Nucleotide-binding</keyword>
<name>A0A163TIN7_ABSGL</name>
<evidence type="ECO:0000256" key="3">
    <source>
        <dbReference type="ARBA" id="ARBA00022840"/>
    </source>
</evidence>
<feature type="binding site" evidence="4">
    <location>
        <begin position="53"/>
        <end position="58"/>
    </location>
    <ligand>
        <name>ATP</name>
        <dbReference type="ChEBI" id="CHEBI:30616"/>
    </ligand>
</feature>
<dbReference type="FunFam" id="1.10.150.300:FF:000001">
    <property type="entry name" value="Ribosome-binding ATPase YchF"/>
    <property type="match status" value="1"/>
</dbReference>
<dbReference type="CDD" id="cd01900">
    <property type="entry name" value="YchF"/>
    <property type="match status" value="1"/>
</dbReference>
<dbReference type="OrthoDB" id="424823at2759"/>
<proteinExistence type="inferred from homology"/>
<dbReference type="InterPro" id="IPR012676">
    <property type="entry name" value="TGS-like"/>
</dbReference>
<keyword evidence="1" id="KW-0479">Metal-binding</keyword>
<dbReference type="AlphaFoldDB" id="A0A163TIN7"/>
<comment type="subcellular location">
    <subcellularLocation>
        <location evidence="4">Cytoplasm</location>
    </subcellularLocation>
</comment>
<dbReference type="InterPro" id="IPR023192">
    <property type="entry name" value="TGS-like_dom_sf"/>
</dbReference>
<evidence type="ECO:0000256" key="1">
    <source>
        <dbReference type="ARBA" id="ARBA00022723"/>
    </source>
</evidence>
<dbReference type="CDD" id="cd04867">
    <property type="entry name" value="TGS_YchF_OLA1"/>
    <property type="match status" value="1"/>
</dbReference>
<dbReference type="FunFam" id="3.10.20.30:FF:000001">
    <property type="entry name" value="Ribosome-binding ATPase YchF"/>
    <property type="match status" value="1"/>
</dbReference>